<dbReference type="GO" id="GO:0006526">
    <property type="term" value="P:L-arginine biosynthetic process"/>
    <property type="evidence" value="ECO:0007669"/>
    <property type="project" value="UniProtKB-KW"/>
</dbReference>
<dbReference type="FunFam" id="3.50.30.20:FF:000003">
    <property type="entry name" value="Carbamoyl-phosphate synthase arginine-specific small chain"/>
    <property type="match status" value="1"/>
</dbReference>
<keyword evidence="19" id="KW-1185">Reference proteome</keyword>
<dbReference type="PANTHER" id="PTHR43418:SF7">
    <property type="entry name" value="CARBAMOYL-PHOSPHATE SYNTHASE SMALL CHAIN"/>
    <property type="match status" value="1"/>
</dbReference>
<dbReference type="NCBIfam" id="TIGR01368">
    <property type="entry name" value="CPSaseIIsmall"/>
    <property type="match status" value="1"/>
</dbReference>
<dbReference type="PROSITE" id="PS51273">
    <property type="entry name" value="GATASE_TYPE_1"/>
    <property type="match status" value="1"/>
</dbReference>
<dbReference type="EC" id="6.3.5.5" evidence="3"/>
<dbReference type="InterPro" id="IPR036480">
    <property type="entry name" value="CarbP_synth_ssu_N_sf"/>
</dbReference>
<evidence type="ECO:0000256" key="5">
    <source>
        <dbReference type="ARBA" id="ARBA00022598"/>
    </source>
</evidence>
<keyword evidence="7" id="KW-0547">Nucleotide-binding</keyword>
<evidence type="ECO:0000256" key="1">
    <source>
        <dbReference type="ARBA" id="ARBA00005077"/>
    </source>
</evidence>
<keyword evidence="6" id="KW-0028">Amino-acid biosynthesis</keyword>
<dbReference type="Gene3D" id="3.40.50.880">
    <property type="match status" value="1"/>
</dbReference>
<dbReference type="AlphaFoldDB" id="A0A1G4JI67"/>
<evidence type="ECO:0000259" key="17">
    <source>
        <dbReference type="SMART" id="SM01097"/>
    </source>
</evidence>
<keyword evidence="9" id="KW-0315">Glutamine amidotransferase</keyword>
<comment type="pathway">
    <text evidence="1">Amino-acid biosynthesis; L-arginine biosynthesis; carbamoyl phosphate from bicarbonate: step 1/1.</text>
</comment>
<dbReference type="GO" id="GO:0005951">
    <property type="term" value="C:carbamoyl-phosphate synthase complex"/>
    <property type="evidence" value="ECO:0007669"/>
    <property type="project" value="EnsemblFungi"/>
</dbReference>
<comment type="similarity">
    <text evidence="2">Belongs to the CarA family.</text>
</comment>
<comment type="function">
    <text evidence="16">Small subunit of the arginine-specific carbamoyl phosphate synthase (CPSase). CPSase catalyzes the formation of carbamoyl phosphate from the ammonia moiety of glutamine, carbonate, and phosphate donated by ATP, constituting the first step of 2 biosynthetic pathways, one leading to arginine and/or urea and the other to pyrimidine nucleotides. The small subunit (glutamine amidotransferase) binds and cleaves glutamine to supply the large subunit with the substrate ammonia.</text>
</comment>
<dbReference type="Gene3D" id="3.50.30.20">
    <property type="entry name" value="Carbamoyl-phosphate synthase small subunit, N-terminal domain"/>
    <property type="match status" value="1"/>
</dbReference>
<dbReference type="FunFam" id="3.40.50.880:FF:000016">
    <property type="entry name" value="Carbamoyl-phosphate synthase arginine-specific small chain"/>
    <property type="match status" value="1"/>
</dbReference>
<evidence type="ECO:0000256" key="7">
    <source>
        <dbReference type="ARBA" id="ARBA00022741"/>
    </source>
</evidence>
<dbReference type="PRINTS" id="PR00096">
    <property type="entry name" value="GATASE"/>
</dbReference>
<dbReference type="CDD" id="cd01744">
    <property type="entry name" value="GATase1_CPSase"/>
    <property type="match status" value="1"/>
</dbReference>
<keyword evidence="8" id="KW-0067">ATP-binding</keyword>
<dbReference type="Pfam" id="PF00988">
    <property type="entry name" value="CPSase_sm_chain"/>
    <property type="match status" value="1"/>
</dbReference>
<reference evidence="18 19" key="1">
    <citation type="submission" date="2016-03" db="EMBL/GenBank/DDBJ databases">
        <authorList>
            <person name="Devillers H."/>
        </authorList>
    </citation>
    <scope>NUCLEOTIDE SEQUENCE [LARGE SCALE GENOMIC DNA]</scope>
    <source>
        <strain evidence="18">CBS 10888</strain>
    </source>
</reference>
<accession>A0A1G4JI67</accession>
<evidence type="ECO:0000256" key="13">
    <source>
        <dbReference type="ARBA" id="ARBA00044340"/>
    </source>
</evidence>
<evidence type="ECO:0000256" key="6">
    <source>
        <dbReference type="ARBA" id="ARBA00022605"/>
    </source>
</evidence>
<dbReference type="PANTHER" id="PTHR43418">
    <property type="entry name" value="MULTIFUNCTIONAL TRYPTOPHAN BIOSYNTHESIS PROTEIN-RELATED"/>
    <property type="match status" value="1"/>
</dbReference>
<dbReference type="SUPFAM" id="SSF52021">
    <property type="entry name" value="Carbamoyl phosphate synthetase, small subunit N-terminal domain"/>
    <property type="match status" value="1"/>
</dbReference>
<dbReference type="OrthoDB" id="434at2759"/>
<evidence type="ECO:0000256" key="11">
    <source>
        <dbReference type="ARBA" id="ARBA00044168"/>
    </source>
</evidence>
<organism evidence="18 19">
    <name type="scientific">Lachancea dasiensis</name>
    <dbReference type="NCBI Taxonomy" id="1072105"/>
    <lineage>
        <taxon>Eukaryota</taxon>
        <taxon>Fungi</taxon>
        <taxon>Dikarya</taxon>
        <taxon>Ascomycota</taxon>
        <taxon>Saccharomycotina</taxon>
        <taxon>Saccharomycetes</taxon>
        <taxon>Saccharomycetales</taxon>
        <taxon>Saccharomycetaceae</taxon>
        <taxon>Lachancea</taxon>
    </lineage>
</organism>
<evidence type="ECO:0000313" key="18">
    <source>
        <dbReference type="EMBL" id="SCU90041.1"/>
    </source>
</evidence>
<evidence type="ECO:0000256" key="8">
    <source>
        <dbReference type="ARBA" id="ARBA00022840"/>
    </source>
</evidence>
<protein>
    <recommendedName>
        <fullName evidence="11">Carbamoyl phosphate synthase arginine-specific small chain</fullName>
        <ecNumber evidence="3">6.3.5.5</ecNumber>
    </recommendedName>
    <alternativeName>
        <fullName evidence="13">Arginine-specific carbamoyl phosphate synthetase, glutamine chain</fullName>
    </alternativeName>
    <alternativeName>
        <fullName evidence="12">Glutamine-dependent carbamoyl phosphate synthetase</fullName>
    </alternativeName>
</protein>
<evidence type="ECO:0000256" key="2">
    <source>
        <dbReference type="ARBA" id="ARBA00007800"/>
    </source>
</evidence>
<gene>
    <name evidence="18" type="ORF">LADA_0F01464G</name>
</gene>
<dbReference type="PRINTS" id="PR00099">
    <property type="entry name" value="CPSGATASE"/>
</dbReference>
<evidence type="ECO:0000256" key="10">
    <source>
        <dbReference type="ARBA" id="ARBA00044031"/>
    </source>
</evidence>
<evidence type="ECO:0000256" key="12">
    <source>
        <dbReference type="ARBA" id="ARBA00044334"/>
    </source>
</evidence>
<dbReference type="Pfam" id="PF00117">
    <property type="entry name" value="GATase"/>
    <property type="match status" value="1"/>
</dbReference>
<comment type="catalytic activity">
    <reaction evidence="15">
        <text>L-glutamine + H2O = L-glutamate + NH4(+)</text>
        <dbReference type="Rhea" id="RHEA:15889"/>
        <dbReference type="ChEBI" id="CHEBI:15377"/>
        <dbReference type="ChEBI" id="CHEBI:28938"/>
        <dbReference type="ChEBI" id="CHEBI:29985"/>
        <dbReference type="ChEBI" id="CHEBI:58359"/>
    </reaction>
</comment>
<evidence type="ECO:0000313" key="19">
    <source>
        <dbReference type="Proteomes" id="UP000190274"/>
    </source>
</evidence>
<comment type="catalytic activity">
    <reaction evidence="14">
        <text>hydrogencarbonate + L-glutamine + 2 ATP + H2O = carbamoyl phosphate + L-glutamate + 2 ADP + phosphate + 2 H(+)</text>
        <dbReference type="Rhea" id="RHEA:18633"/>
        <dbReference type="ChEBI" id="CHEBI:15377"/>
        <dbReference type="ChEBI" id="CHEBI:15378"/>
        <dbReference type="ChEBI" id="CHEBI:17544"/>
        <dbReference type="ChEBI" id="CHEBI:29985"/>
        <dbReference type="ChEBI" id="CHEBI:30616"/>
        <dbReference type="ChEBI" id="CHEBI:43474"/>
        <dbReference type="ChEBI" id="CHEBI:58228"/>
        <dbReference type="ChEBI" id="CHEBI:58359"/>
        <dbReference type="ChEBI" id="CHEBI:456216"/>
        <dbReference type="EC" id="6.3.5.5"/>
    </reaction>
</comment>
<dbReference type="InterPro" id="IPR017926">
    <property type="entry name" value="GATASE"/>
</dbReference>
<proteinExistence type="inferred from homology"/>
<dbReference type="EMBL" id="LT598458">
    <property type="protein sequence ID" value="SCU90041.1"/>
    <property type="molecule type" value="Genomic_DNA"/>
</dbReference>
<dbReference type="InterPro" id="IPR006274">
    <property type="entry name" value="CarbamoylP_synth_ssu"/>
</dbReference>
<dbReference type="GO" id="GO:0004088">
    <property type="term" value="F:carbamoyl-phosphate synthase (glutamine-hydrolyzing) activity"/>
    <property type="evidence" value="ECO:0007669"/>
    <property type="project" value="UniProtKB-EC"/>
</dbReference>
<dbReference type="SMART" id="SM01097">
    <property type="entry name" value="CPSase_sm_chain"/>
    <property type="match status" value="1"/>
</dbReference>
<keyword evidence="4" id="KW-0055">Arginine biosynthesis</keyword>
<evidence type="ECO:0000256" key="9">
    <source>
        <dbReference type="ARBA" id="ARBA00022962"/>
    </source>
</evidence>
<sequence>MSQNFVKASFQIQNGPAYEGISFGAQKSAAGEAVFTTSLVGYPESMTDPSYQGQILVFTQPLIGNYGVPSGEARDEFNLLKYYESPHVHVVGIVVAEYAWKYSHWTAVQSLSEWCVKEGVAAITGVDTRSVVQYLREQGSSLGRIVVDNGEPSPEYVDTMKSHLVAQVSTKQPYYIAGPAGAATNIALIDCGVKENIVRCLVSRGANVTVFPHDYPIQDVALQFDGVFISNGPGDPASCGKTIANLKHLLNEPKFEHLPIFGICMGHQLLALAAGASSVKMKYGNRAHNIPALDLTTGQCHITSQNHGYAIDVSSLPNTSFGAYFVNLNDGSNEGIIHTSRPIFSTQFHPEAKGGPMDTAVLFDKYFNNIATFQEAKSANAKIAVAFELPVQSMAIERVI</sequence>
<dbReference type="Proteomes" id="UP000190274">
    <property type="component" value="Chromosome F"/>
</dbReference>
<evidence type="ECO:0000256" key="14">
    <source>
        <dbReference type="ARBA" id="ARBA00048816"/>
    </source>
</evidence>
<name>A0A1G4JI67_9SACH</name>
<dbReference type="InterPro" id="IPR050472">
    <property type="entry name" value="Anth_synth/Amidotransfase"/>
</dbReference>
<dbReference type="HAMAP" id="MF_01209">
    <property type="entry name" value="CPSase_S_chain"/>
    <property type="match status" value="1"/>
</dbReference>
<comment type="subunit">
    <text evidence="10">Heterodimer composed of 2 chains; the small (or glutamine) chain promotes the hydrolysis of glutamine to ammonia, which is used by the large (or ammonia) chain to synthesize carbamoyl phosphate.</text>
</comment>
<dbReference type="GO" id="GO:0006541">
    <property type="term" value="P:glutamine metabolic process"/>
    <property type="evidence" value="ECO:0007669"/>
    <property type="project" value="InterPro"/>
</dbReference>
<dbReference type="GO" id="GO:0005524">
    <property type="term" value="F:ATP binding"/>
    <property type="evidence" value="ECO:0007669"/>
    <property type="project" value="UniProtKB-KW"/>
</dbReference>
<dbReference type="InterPro" id="IPR035686">
    <property type="entry name" value="CPSase_GATase1"/>
</dbReference>
<dbReference type="GO" id="GO:0006221">
    <property type="term" value="P:pyrimidine nucleotide biosynthetic process"/>
    <property type="evidence" value="ECO:0007669"/>
    <property type="project" value="EnsemblFungi"/>
</dbReference>
<dbReference type="STRING" id="1266660.A0A1G4JI67"/>
<dbReference type="InterPro" id="IPR029062">
    <property type="entry name" value="Class_I_gatase-like"/>
</dbReference>
<dbReference type="NCBIfam" id="NF009475">
    <property type="entry name" value="PRK12838.1"/>
    <property type="match status" value="1"/>
</dbReference>
<dbReference type="InterPro" id="IPR002474">
    <property type="entry name" value="CarbamoylP_synth_ssu_N"/>
</dbReference>
<dbReference type="SUPFAM" id="SSF52317">
    <property type="entry name" value="Class I glutamine amidotransferase-like"/>
    <property type="match status" value="1"/>
</dbReference>
<keyword evidence="5" id="KW-0436">Ligase</keyword>
<evidence type="ECO:0000256" key="4">
    <source>
        <dbReference type="ARBA" id="ARBA00022571"/>
    </source>
</evidence>
<dbReference type="GO" id="GO:0006207">
    <property type="term" value="P:'de novo' pyrimidine nucleobase biosynthetic process"/>
    <property type="evidence" value="ECO:0007669"/>
    <property type="project" value="InterPro"/>
</dbReference>
<evidence type="ECO:0000256" key="15">
    <source>
        <dbReference type="ARBA" id="ARBA00049285"/>
    </source>
</evidence>
<evidence type="ECO:0000256" key="16">
    <source>
        <dbReference type="ARBA" id="ARBA00057756"/>
    </source>
</evidence>
<feature type="domain" description="Carbamoyl-phosphate synthase small subunit N-terminal" evidence="17">
    <location>
        <begin position="6"/>
        <end position="146"/>
    </location>
</feature>
<evidence type="ECO:0000256" key="3">
    <source>
        <dbReference type="ARBA" id="ARBA00012738"/>
    </source>
</evidence>